<evidence type="ECO:0000313" key="2">
    <source>
        <dbReference type="Proteomes" id="UP001151018"/>
    </source>
</evidence>
<dbReference type="AlphaFoldDB" id="A0A9X3KTD4"/>
<accession>A0A9X3KTD4</accession>
<organism evidence="1 2">
    <name type="scientific">Agrobacterium salinitolerans</name>
    <dbReference type="NCBI Taxonomy" id="1183413"/>
    <lineage>
        <taxon>Bacteria</taxon>
        <taxon>Pseudomonadati</taxon>
        <taxon>Pseudomonadota</taxon>
        <taxon>Alphaproteobacteria</taxon>
        <taxon>Hyphomicrobiales</taxon>
        <taxon>Rhizobiaceae</taxon>
        <taxon>Rhizobium/Agrobacterium group</taxon>
        <taxon>Agrobacterium</taxon>
    </lineage>
</organism>
<dbReference type="EMBL" id="JAPZLR010000025">
    <property type="protein sequence ID" value="MCZ7940497.1"/>
    <property type="molecule type" value="Genomic_DNA"/>
</dbReference>
<sequence length="137" mass="15823">MMFHLRAQILTVTRVGGYAARTILRNRTGAHDRNMLNEGRTGEVDRRPGMELSIEIRRHVVSPYEGKTLLMQANRTSLCFRSVAVRKVSFCECFLCRFCVKRGKRAFDMMRNFRDGFALKQSDFGERFAARQPPKAC</sequence>
<reference evidence="1" key="1">
    <citation type="submission" date="2022-12" db="EMBL/GenBank/DDBJ databases">
        <title>Draft genome sequences of 22 rhizogenic Agrobacterium biovar 1 strains, the causative agent of hairy root disease.</title>
        <authorList>
            <person name="Kim N."/>
            <person name="Vargas P."/>
            <person name="Rediers H."/>
        </authorList>
    </citation>
    <scope>NUCLEOTIDE SEQUENCE</scope>
    <source>
        <strain evidence="1">ST15.13.006</strain>
    </source>
</reference>
<dbReference type="GeneID" id="79865119"/>
<name>A0A9X3KTD4_9HYPH</name>
<protein>
    <submittedName>
        <fullName evidence="1">Uncharacterized protein</fullName>
    </submittedName>
</protein>
<gene>
    <name evidence="1" type="ORF">O9X88_23470</name>
</gene>
<evidence type="ECO:0000313" key="1">
    <source>
        <dbReference type="EMBL" id="MCZ7940497.1"/>
    </source>
</evidence>
<proteinExistence type="predicted"/>
<dbReference type="Proteomes" id="UP001151018">
    <property type="component" value="Unassembled WGS sequence"/>
</dbReference>
<comment type="caution">
    <text evidence="1">The sequence shown here is derived from an EMBL/GenBank/DDBJ whole genome shotgun (WGS) entry which is preliminary data.</text>
</comment>
<dbReference type="RefSeq" id="WP_161596397.1">
    <property type="nucleotide sequence ID" value="NZ_JAAMOL010000024.1"/>
</dbReference>